<reference evidence="2" key="1">
    <citation type="submission" date="2023-10" db="EMBL/GenBank/DDBJ databases">
        <title>Characterization and whole genome sequencing of a novel strain of Bergeyella porcorum QD2021 isolated from pig.</title>
        <authorList>
            <person name="Liu G."/>
            <person name="Chen C."/>
            <person name="Han X."/>
        </authorList>
    </citation>
    <scope>NUCLEOTIDE SEQUENCE</scope>
    <source>
        <strain evidence="2">QD2021</strain>
    </source>
</reference>
<evidence type="ECO:0000256" key="1">
    <source>
        <dbReference type="SAM" id="Phobius"/>
    </source>
</evidence>
<keyword evidence="1" id="KW-0472">Membrane</keyword>
<dbReference type="EMBL" id="CP136426">
    <property type="protein sequence ID" value="WOC51892.1"/>
    <property type="molecule type" value="Genomic_DNA"/>
</dbReference>
<dbReference type="KEGG" id="bpor:BPO_1245"/>
<evidence type="ECO:0000313" key="3">
    <source>
        <dbReference type="Proteomes" id="UP001432059"/>
    </source>
</evidence>
<sequence>MLIFVDIIKTRILKLKGKILLKYTLVSLASLLVLLTLLIFSLRLPAVQNYLKGHLVTYLEDKIKTKVSLDRMFIGFPNSLEIENLYLQGQKVDTLLAAEKFRVDLDMWQLLNSKADITAIDAEGISANVVRNADGSFNFDYIIDAFASNEKEKESKPFVLSLDKIDLKKIRVSFIDEQSKNNIALRFNRFNTRVKTFDLDKNAYAIGDLKMDGLKLKLHQDFLEEVSENVEETVDSLRQKSLLKVGLESIKLTNFDIDYGDENSKTFAKILFQELNTKVKHLDIENSQFDVNHLKLIGADIRAKLHLAGTKTEPQASQSEPQQPMSLLLGQLVLDNVKVAYDNTAAKPTHQGIDFNHLNFSQLNTEIRNFKMVNGTLEGKVNSAEIREKSGLNIQKFHTDFVYQEKQAYLKRLHLQTPYTTLRDELVLNYNTIEQLSSNPGAVKISANIRQSKIGFRDILLFAPDLRKTSPFSQYLMPYSTSIPDCVALSTIGNCHFANVWLGRYQGFPFWKNQKCYPARTLVL</sequence>
<gene>
    <name evidence="2" type="ORF">BPO_1245</name>
</gene>
<name>A0AAU0EZP0_9FLAO</name>
<dbReference type="AlphaFoldDB" id="A0AAU0EZP0"/>
<proteinExistence type="predicted"/>
<dbReference type="GO" id="GO:0090313">
    <property type="term" value="P:regulation of protein targeting to membrane"/>
    <property type="evidence" value="ECO:0007669"/>
    <property type="project" value="TreeGrafter"/>
</dbReference>
<dbReference type="RefSeq" id="WP_327983569.1">
    <property type="nucleotide sequence ID" value="NZ_CP136426.1"/>
</dbReference>
<evidence type="ECO:0000313" key="2">
    <source>
        <dbReference type="EMBL" id="WOC51892.1"/>
    </source>
</evidence>
<dbReference type="Pfam" id="PF05359">
    <property type="entry name" value="DUF748"/>
    <property type="match status" value="1"/>
</dbReference>
<dbReference type="GO" id="GO:0005886">
    <property type="term" value="C:plasma membrane"/>
    <property type="evidence" value="ECO:0007669"/>
    <property type="project" value="TreeGrafter"/>
</dbReference>
<dbReference type="InterPro" id="IPR052894">
    <property type="entry name" value="AsmA-related"/>
</dbReference>
<accession>A0AAU0EZP0</accession>
<keyword evidence="1" id="KW-1133">Transmembrane helix</keyword>
<dbReference type="InterPro" id="IPR008023">
    <property type="entry name" value="DUF748"/>
</dbReference>
<keyword evidence="3" id="KW-1185">Reference proteome</keyword>
<dbReference type="PANTHER" id="PTHR30441">
    <property type="entry name" value="DUF748 DOMAIN-CONTAINING PROTEIN"/>
    <property type="match status" value="1"/>
</dbReference>
<dbReference type="Proteomes" id="UP001432059">
    <property type="component" value="Chromosome"/>
</dbReference>
<feature type="transmembrane region" description="Helical" evidence="1">
    <location>
        <begin position="20"/>
        <end position="42"/>
    </location>
</feature>
<keyword evidence="1" id="KW-0812">Transmembrane</keyword>
<dbReference type="PANTHER" id="PTHR30441:SF8">
    <property type="entry name" value="DUF748 DOMAIN-CONTAINING PROTEIN"/>
    <property type="match status" value="1"/>
</dbReference>
<evidence type="ECO:0008006" key="4">
    <source>
        <dbReference type="Google" id="ProtNLM"/>
    </source>
</evidence>
<organism evidence="2 3">
    <name type="scientific">Bergeyella porcorum</name>
    <dbReference type="NCBI Taxonomy" id="1735111"/>
    <lineage>
        <taxon>Bacteria</taxon>
        <taxon>Pseudomonadati</taxon>
        <taxon>Bacteroidota</taxon>
        <taxon>Flavobacteriia</taxon>
        <taxon>Flavobacteriales</taxon>
        <taxon>Weeksellaceae</taxon>
        <taxon>Bergeyella</taxon>
    </lineage>
</organism>
<protein>
    <recommendedName>
        <fullName evidence="4">AsmA family protein</fullName>
    </recommendedName>
</protein>